<dbReference type="InterPro" id="IPR005064">
    <property type="entry name" value="BUG"/>
</dbReference>
<proteinExistence type="inferred from homology"/>
<dbReference type="AlphaFoldDB" id="A0A4R5QK13"/>
<comment type="caution">
    <text evidence="2">The sequence shown here is derived from an EMBL/GenBank/DDBJ whole genome shotgun (WGS) entry which is preliminary data.</text>
</comment>
<dbReference type="Gene3D" id="3.40.190.10">
    <property type="entry name" value="Periplasmic binding protein-like II"/>
    <property type="match status" value="1"/>
</dbReference>
<sequence>MASPAPVASGCAAATICRRAGSAAAGTERRSRARRRRRMRALARRAGDRVKPAVSPRRGGRGSLAALAGNLAMHRRTLLLAALAAPSLALAQDYPARPVRVVVPFAAGGIIDVVARILAEPLARRLGQPVVIENLPGAGATIGARAVARAAPDGHTLLLSGAAHAVMAALYADLGFDPLADFAPVALLGDQPFVVAVHPGVPAEDVPQLLAWLRARPGTANFATTGIGAASHLAGELLKSLARVEFTVVPYRGTPQVVTDLVAGRADLMIDSQTLLAPLAKEGRVRALAITTAHRSALLPALPTLAESGVAGYAASSWQALQAPAGTPAPILARLAEAAAAALAEPGARARYAEAGIEPLAGGPAEAARFIRAEAAKWAPILQATGAKAG</sequence>
<evidence type="ECO:0000313" key="3">
    <source>
        <dbReference type="Proteomes" id="UP000295096"/>
    </source>
</evidence>
<comment type="similarity">
    <text evidence="1">Belongs to the UPF0065 (bug) family.</text>
</comment>
<dbReference type="PANTHER" id="PTHR42928:SF5">
    <property type="entry name" value="BLR1237 PROTEIN"/>
    <property type="match status" value="1"/>
</dbReference>
<dbReference type="PANTHER" id="PTHR42928">
    <property type="entry name" value="TRICARBOXYLATE-BINDING PROTEIN"/>
    <property type="match status" value="1"/>
</dbReference>
<accession>A0A4R5QK13</accession>
<dbReference type="OrthoDB" id="7252670at2"/>
<evidence type="ECO:0000256" key="1">
    <source>
        <dbReference type="ARBA" id="ARBA00006987"/>
    </source>
</evidence>
<name>A0A4R5QK13_9PROT</name>
<dbReference type="InterPro" id="IPR042100">
    <property type="entry name" value="Bug_dom1"/>
</dbReference>
<evidence type="ECO:0000313" key="2">
    <source>
        <dbReference type="EMBL" id="TDH63526.1"/>
    </source>
</evidence>
<protein>
    <submittedName>
        <fullName evidence="2">Tripartite tricarboxylate transporter substrate binding protein</fullName>
    </submittedName>
</protein>
<gene>
    <name evidence="2" type="ORF">E2C06_06770</name>
</gene>
<dbReference type="SUPFAM" id="SSF53850">
    <property type="entry name" value="Periplasmic binding protein-like II"/>
    <property type="match status" value="1"/>
</dbReference>
<organism evidence="2 3">
    <name type="scientific">Dankookia rubra</name>
    <dbReference type="NCBI Taxonomy" id="1442381"/>
    <lineage>
        <taxon>Bacteria</taxon>
        <taxon>Pseudomonadati</taxon>
        <taxon>Pseudomonadota</taxon>
        <taxon>Alphaproteobacteria</taxon>
        <taxon>Acetobacterales</taxon>
        <taxon>Roseomonadaceae</taxon>
        <taxon>Dankookia</taxon>
    </lineage>
</organism>
<dbReference type="Gene3D" id="3.40.190.150">
    <property type="entry name" value="Bordetella uptake gene, domain 1"/>
    <property type="match status" value="1"/>
</dbReference>
<dbReference type="EMBL" id="SMSJ01000005">
    <property type="protein sequence ID" value="TDH63526.1"/>
    <property type="molecule type" value="Genomic_DNA"/>
</dbReference>
<keyword evidence="3" id="KW-1185">Reference proteome</keyword>
<dbReference type="Pfam" id="PF03401">
    <property type="entry name" value="TctC"/>
    <property type="match status" value="1"/>
</dbReference>
<reference evidence="2 3" key="1">
    <citation type="journal article" date="2016" name="J. Microbiol.">
        <title>Dankookia rubra gen. nov., sp. nov., an alphaproteobacterium isolated from sediment of a shallow stream.</title>
        <authorList>
            <person name="Kim W.H."/>
            <person name="Kim D.H."/>
            <person name="Kang K."/>
            <person name="Ahn T.Y."/>
        </authorList>
    </citation>
    <scope>NUCLEOTIDE SEQUENCE [LARGE SCALE GENOMIC DNA]</scope>
    <source>
        <strain evidence="2 3">JCM30602</strain>
    </source>
</reference>
<dbReference type="Proteomes" id="UP000295096">
    <property type="component" value="Unassembled WGS sequence"/>
</dbReference>